<feature type="compositionally biased region" description="Basic and acidic residues" evidence="17">
    <location>
        <begin position="466"/>
        <end position="480"/>
    </location>
</feature>
<evidence type="ECO:0000256" key="4">
    <source>
        <dbReference type="ARBA" id="ARBA00022692"/>
    </source>
</evidence>
<evidence type="ECO:0000256" key="1">
    <source>
        <dbReference type="ARBA" id="ARBA00004141"/>
    </source>
</evidence>
<keyword evidence="8 18" id="KW-0472">Membrane</keyword>
<protein>
    <recommendedName>
        <fullName evidence="12">Probable peptidoglycan glycosyltransferase FtsW</fullName>
        <ecNumber evidence="14">2.4.99.28</ecNumber>
    </recommendedName>
    <alternativeName>
        <fullName evidence="13">Cell division protein FtsW</fullName>
    </alternativeName>
    <alternativeName>
        <fullName evidence="10">Cell wall polymerase</fullName>
    </alternativeName>
    <alternativeName>
        <fullName evidence="9">Peptidoglycan polymerase</fullName>
    </alternativeName>
</protein>
<keyword evidence="3" id="KW-0808">Transferase</keyword>
<dbReference type="InterPro" id="IPR001182">
    <property type="entry name" value="FtsW/RodA"/>
</dbReference>
<evidence type="ECO:0000256" key="14">
    <source>
        <dbReference type="ARBA" id="ARBA00044770"/>
    </source>
</evidence>
<evidence type="ECO:0000256" key="11">
    <source>
        <dbReference type="ARBA" id="ARBA00038053"/>
    </source>
</evidence>
<dbReference type="Pfam" id="PF01098">
    <property type="entry name" value="FTSW_RODA_SPOVE"/>
    <property type="match status" value="1"/>
</dbReference>
<comment type="function">
    <text evidence="16">Peptidoglycan polymerase that is essential for cell division.</text>
</comment>
<gene>
    <name evidence="19" type="ORF">HMPREF0762_00541</name>
</gene>
<keyword evidence="6" id="KW-0573">Peptidoglycan synthesis</keyword>
<feature type="transmembrane region" description="Helical" evidence="18">
    <location>
        <begin position="95"/>
        <end position="115"/>
    </location>
</feature>
<keyword evidence="5" id="KW-0133">Cell shape</keyword>
<dbReference type="OrthoDB" id="9768187at2"/>
<keyword evidence="4 18" id="KW-0812">Transmembrane</keyword>
<evidence type="ECO:0000256" key="5">
    <source>
        <dbReference type="ARBA" id="ARBA00022960"/>
    </source>
</evidence>
<dbReference type="PANTHER" id="PTHR30474:SF2">
    <property type="entry name" value="PEPTIDOGLYCAN GLYCOSYLTRANSFERASE FTSW-RELATED"/>
    <property type="match status" value="1"/>
</dbReference>
<evidence type="ECO:0000256" key="18">
    <source>
        <dbReference type="SAM" id="Phobius"/>
    </source>
</evidence>
<name>D0WF34_SLAES</name>
<keyword evidence="20" id="KW-1185">Reference proteome</keyword>
<dbReference type="GO" id="GO:0015648">
    <property type="term" value="F:lipid-linked peptidoglycan transporter activity"/>
    <property type="evidence" value="ECO:0007669"/>
    <property type="project" value="TreeGrafter"/>
</dbReference>
<evidence type="ECO:0000256" key="12">
    <source>
        <dbReference type="ARBA" id="ARBA00041185"/>
    </source>
</evidence>
<feature type="transmembrane region" description="Helical" evidence="18">
    <location>
        <begin position="27"/>
        <end position="47"/>
    </location>
</feature>
<dbReference type="PANTHER" id="PTHR30474">
    <property type="entry name" value="CELL CYCLE PROTEIN"/>
    <property type="match status" value="1"/>
</dbReference>
<feature type="region of interest" description="Disordered" evidence="17">
    <location>
        <begin position="405"/>
        <end position="480"/>
    </location>
</feature>
<feature type="transmembrane region" description="Helical" evidence="18">
    <location>
        <begin position="204"/>
        <end position="224"/>
    </location>
</feature>
<evidence type="ECO:0000256" key="9">
    <source>
        <dbReference type="ARBA" id="ARBA00032370"/>
    </source>
</evidence>
<dbReference type="Proteomes" id="UP000006001">
    <property type="component" value="Unassembled WGS sequence"/>
</dbReference>
<dbReference type="GO" id="GO:0005886">
    <property type="term" value="C:plasma membrane"/>
    <property type="evidence" value="ECO:0007669"/>
    <property type="project" value="TreeGrafter"/>
</dbReference>
<evidence type="ECO:0000256" key="2">
    <source>
        <dbReference type="ARBA" id="ARBA00022676"/>
    </source>
</evidence>
<evidence type="ECO:0000256" key="8">
    <source>
        <dbReference type="ARBA" id="ARBA00023136"/>
    </source>
</evidence>
<dbReference type="HOGENOM" id="CLU_029243_0_1_11"/>
<dbReference type="GO" id="GO:0009252">
    <property type="term" value="P:peptidoglycan biosynthetic process"/>
    <property type="evidence" value="ECO:0007669"/>
    <property type="project" value="UniProtKB-KW"/>
</dbReference>
<proteinExistence type="inferred from homology"/>
<dbReference type="STRING" id="649764.HMPREF0762_00541"/>
<dbReference type="AlphaFoldDB" id="D0WF34"/>
<evidence type="ECO:0000256" key="15">
    <source>
        <dbReference type="ARBA" id="ARBA00049902"/>
    </source>
</evidence>
<feature type="transmembrane region" description="Helical" evidence="18">
    <location>
        <begin position="158"/>
        <end position="175"/>
    </location>
</feature>
<keyword evidence="19" id="KW-0132">Cell division</keyword>
<keyword evidence="7 18" id="KW-1133">Transmembrane helix</keyword>
<keyword evidence="2" id="KW-0328">Glycosyltransferase</keyword>
<evidence type="ECO:0000256" key="13">
    <source>
        <dbReference type="ARBA" id="ARBA00041418"/>
    </source>
</evidence>
<evidence type="ECO:0000256" key="7">
    <source>
        <dbReference type="ARBA" id="ARBA00022989"/>
    </source>
</evidence>
<dbReference type="GO" id="GO:0051301">
    <property type="term" value="P:cell division"/>
    <property type="evidence" value="ECO:0007669"/>
    <property type="project" value="UniProtKB-KW"/>
</dbReference>
<keyword evidence="19" id="KW-0131">Cell cycle</keyword>
<dbReference type="EC" id="2.4.99.28" evidence="14"/>
<feature type="transmembrane region" description="Helical" evidence="18">
    <location>
        <begin position="369"/>
        <end position="387"/>
    </location>
</feature>
<dbReference type="GO" id="GO:0008360">
    <property type="term" value="P:regulation of cell shape"/>
    <property type="evidence" value="ECO:0007669"/>
    <property type="project" value="UniProtKB-KW"/>
</dbReference>
<evidence type="ECO:0000256" key="3">
    <source>
        <dbReference type="ARBA" id="ARBA00022679"/>
    </source>
</evidence>
<evidence type="ECO:0000256" key="17">
    <source>
        <dbReference type="SAM" id="MobiDB-lite"/>
    </source>
</evidence>
<evidence type="ECO:0000256" key="6">
    <source>
        <dbReference type="ARBA" id="ARBA00022984"/>
    </source>
</evidence>
<sequence length="480" mass="51641">MVYDIDRDSRRDADARGVPASVMAPRLLLIAVALLLTMLGLVMVFSASTVESISQGKGIFSYVGKQAFFAITGVGIAVVLARVPYHVWLGRATDVVWVVALLSLFAVAVAGKVIYGAKRWLIIGPISIQPSEFVKIAYVLLAVRIMVQWRDGTLRGKGLALSIAVGLLLPILILYRTQSDLGSTMIIAVGILAVLWFGEIPLRYFLGVVVLIVCAGVFTLTVGYRSDRISVWLDPWNDGQGGYGTGFQMIRSFYAFSSGGLFGLGLGNSHEKFLYLPEAETDFIYSIIGEELGFIGAFAVIVLFLAFLYAGLRIADGAPDEFGRLMASSLTVMLVFQAFLNMACATGILPTTGKPLPFISSGGSSLWSSFIVVGLLLSISHGSNVLTPHERRRNDFNVVAVDRGARGGSARPSRMAGGAADEPRRRLRNASDAPRSSRMAGGATLASPRRTPSDIGLAGGHRPRRAGREGFREFEEGGRR</sequence>
<comment type="similarity">
    <text evidence="11">Belongs to the SEDS family. FtsW subfamily.</text>
</comment>
<accession>D0WF34</accession>
<comment type="subcellular location">
    <subcellularLocation>
        <location evidence="1">Membrane</location>
        <topology evidence="1">Multi-pass membrane protein</topology>
    </subcellularLocation>
</comment>
<feature type="transmembrane region" description="Helical" evidence="18">
    <location>
        <begin position="292"/>
        <end position="312"/>
    </location>
</feature>
<evidence type="ECO:0000256" key="16">
    <source>
        <dbReference type="ARBA" id="ARBA00049966"/>
    </source>
</evidence>
<evidence type="ECO:0000313" key="19">
    <source>
        <dbReference type="EMBL" id="EEZ61904.1"/>
    </source>
</evidence>
<dbReference type="GO" id="GO:0008955">
    <property type="term" value="F:peptidoglycan glycosyltransferase activity"/>
    <property type="evidence" value="ECO:0007669"/>
    <property type="project" value="UniProtKB-EC"/>
</dbReference>
<evidence type="ECO:0000256" key="10">
    <source>
        <dbReference type="ARBA" id="ARBA00033270"/>
    </source>
</evidence>
<dbReference type="eggNOG" id="COG0772">
    <property type="taxonomic scope" value="Bacteria"/>
</dbReference>
<feature type="compositionally biased region" description="Low complexity" evidence="17">
    <location>
        <begin position="408"/>
        <end position="420"/>
    </location>
</feature>
<feature type="transmembrane region" description="Helical" evidence="18">
    <location>
        <begin position="324"/>
        <end position="349"/>
    </location>
</feature>
<comment type="caution">
    <text evidence="19">The sequence shown here is derived from an EMBL/GenBank/DDBJ whole genome shotgun (WGS) entry which is preliminary data.</text>
</comment>
<dbReference type="EMBL" id="ACUX02000005">
    <property type="protein sequence ID" value="EEZ61904.1"/>
    <property type="molecule type" value="Genomic_DNA"/>
</dbReference>
<evidence type="ECO:0000313" key="20">
    <source>
        <dbReference type="Proteomes" id="UP000006001"/>
    </source>
</evidence>
<dbReference type="GO" id="GO:0032153">
    <property type="term" value="C:cell division site"/>
    <property type="evidence" value="ECO:0007669"/>
    <property type="project" value="TreeGrafter"/>
</dbReference>
<feature type="transmembrane region" description="Helical" evidence="18">
    <location>
        <begin position="181"/>
        <end position="197"/>
    </location>
</feature>
<reference evidence="19" key="1">
    <citation type="submission" date="2009-10" db="EMBL/GenBank/DDBJ databases">
        <authorList>
            <person name="Weinstock G."/>
            <person name="Sodergren E."/>
            <person name="Clifton S."/>
            <person name="Fulton L."/>
            <person name="Fulton B."/>
            <person name="Courtney L."/>
            <person name="Fronick C."/>
            <person name="Harrison M."/>
            <person name="Strong C."/>
            <person name="Farmer C."/>
            <person name="Delahaunty K."/>
            <person name="Markovic C."/>
            <person name="Hall O."/>
            <person name="Minx P."/>
            <person name="Tomlinson C."/>
            <person name="Mitreva M."/>
            <person name="Nelson J."/>
            <person name="Hou S."/>
            <person name="Wollam A."/>
            <person name="Pepin K.H."/>
            <person name="Johnson M."/>
            <person name="Bhonagiri V."/>
            <person name="Nash W.E."/>
            <person name="Warren W."/>
            <person name="Chinwalla A."/>
            <person name="Mardis E.R."/>
            <person name="Wilson R.K."/>
        </authorList>
    </citation>
    <scope>NUCLEOTIDE SEQUENCE [LARGE SCALE GENOMIC DNA]</scope>
    <source>
        <strain evidence="19">ATCC 700122</strain>
    </source>
</reference>
<feature type="transmembrane region" description="Helical" evidence="18">
    <location>
        <begin position="67"/>
        <end position="89"/>
    </location>
</feature>
<organism evidence="19 20">
    <name type="scientific">Slackia exigua (strain ATCC 700122 / DSM 15923 / CIP 105133 / JCM 11022 / KCTC 5966 / S-7)</name>
    <dbReference type="NCBI Taxonomy" id="649764"/>
    <lineage>
        <taxon>Bacteria</taxon>
        <taxon>Bacillati</taxon>
        <taxon>Actinomycetota</taxon>
        <taxon>Coriobacteriia</taxon>
        <taxon>Eggerthellales</taxon>
        <taxon>Eggerthellaceae</taxon>
        <taxon>Slackia</taxon>
    </lineage>
</organism>
<comment type="catalytic activity">
    <reaction evidence="15">
        <text>[GlcNAc-(1-&gt;4)-Mur2Ac(oyl-L-Ala-gamma-D-Glu-L-Lys-D-Ala-D-Ala)](n)-di-trans,octa-cis-undecaprenyl diphosphate + beta-D-GlcNAc-(1-&gt;4)-Mur2Ac(oyl-L-Ala-gamma-D-Glu-L-Lys-D-Ala-D-Ala)-di-trans,octa-cis-undecaprenyl diphosphate = [GlcNAc-(1-&gt;4)-Mur2Ac(oyl-L-Ala-gamma-D-Glu-L-Lys-D-Ala-D-Ala)](n+1)-di-trans,octa-cis-undecaprenyl diphosphate + di-trans,octa-cis-undecaprenyl diphosphate + H(+)</text>
        <dbReference type="Rhea" id="RHEA:23708"/>
        <dbReference type="Rhea" id="RHEA-COMP:9602"/>
        <dbReference type="Rhea" id="RHEA-COMP:9603"/>
        <dbReference type="ChEBI" id="CHEBI:15378"/>
        <dbReference type="ChEBI" id="CHEBI:58405"/>
        <dbReference type="ChEBI" id="CHEBI:60033"/>
        <dbReference type="ChEBI" id="CHEBI:78435"/>
        <dbReference type="EC" id="2.4.99.28"/>
    </reaction>
</comment>